<evidence type="ECO:0000256" key="5">
    <source>
        <dbReference type="ARBA" id="ARBA00023163"/>
    </source>
</evidence>
<keyword evidence="10" id="KW-1185">Reference proteome</keyword>
<evidence type="ECO:0000259" key="8">
    <source>
        <dbReference type="PROSITE" id="PS51755"/>
    </source>
</evidence>
<evidence type="ECO:0000256" key="3">
    <source>
        <dbReference type="ARBA" id="ARBA00023015"/>
    </source>
</evidence>
<dbReference type="PROSITE" id="PS51755">
    <property type="entry name" value="OMPR_PHOB"/>
    <property type="match status" value="1"/>
</dbReference>
<comment type="caution">
    <text evidence="9">The sequence shown here is derived from an EMBL/GenBank/DDBJ whole genome shotgun (WGS) entry which is preliminary data.</text>
</comment>
<proteinExistence type="inferred from homology"/>
<feature type="region of interest" description="Disordered" evidence="7">
    <location>
        <begin position="266"/>
        <end position="285"/>
    </location>
</feature>
<accession>A0ABT1Q2W0</accession>
<dbReference type="InterPro" id="IPR011990">
    <property type="entry name" value="TPR-like_helical_dom_sf"/>
</dbReference>
<keyword evidence="3" id="KW-0805">Transcription regulation</keyword>
<dbReference type="EMBL" id="JANFNG010000032">
    <property type="protein sequence ID" value="MCQ4084269.1"/>
    <property type="molecule type" value="Genomic_DNA"/>
</dbReference>
<reference evidence="9" key="1">
    <citation type="submission" date="2022-06" db="EMBL/GenBank/DDBJ databases">
        <title>Draft genome sequence of Streptomyces sp. RB6PN25 isolated from peat swamp forest in Thailand.</title>
        <authorList>
            <person name="Duangmal K."/>
            <person name="Klaysubun C."/>
        </authorList>
    </citation>
    <scope>NUCLEOTIDE SEQUENCE</scope>
    <source>
        <strain evidence="9">RB6PN25</strain>
    </source>
</reference>
<dbReference type="CDD" id="cd15831">
    <property type="entry name" value="BTAD"/>
    <property type="match status" value="1"/>
</dbReference>
<dbReference type="InterPro" id="IPR005158">
    <property type="entry name" value="BTAD"/>
</dbReference>
<evidence type="ECO:0000256" key="2">
    <source>
        <dbReference type="ARBA" id="ARBA00023012"/>
    </source>
</evidence>
<evidence type="ECO:0000256" key="1">
    <source>
        <dbReference type="ARBA" id="ARBA00005820"/>
    </source>
</evidence>
<dbReference type="Gene3D" id="1.10.10.10">
    <property type="entry name" value="Winged helix-like DNA-binding domain superfamily/Winged helix DNA-binding domain"/>
    <property type="match status" value="1"/>
</dbReference>
<keyword evidence="5" id="KW-0804">Transcription</keyword>
<sequence length="285" mass="30460">MDIELLGPFRVTQSGTPVVPTAVKPRKVLALLALHPDRVLSVSALIEELWGGNPPRSVQTTLQTYILQIRNLINAALATGPGEMLPGGAKSVLVTESGGYLLDTQGGMVDALECERLAGAGHRALETGDNAGASSRLRRALDLWRGPALVDVQVGPLLEAEVTRLEESRMSILTQRIEADLRLGRHHEILGELAGLAAQHPLNERLQSQLMLALYRAGRRGGALEVYHRLRGALGRELGLDPSPTLQELQRAMLTSDPVLECETALPSHAPHGPGAGSLQALRAG</sequence>
<evidence type="ECO:0000256" key="6">
    <source>
        <dbReference type="PROSITE-ProRule" id="PRU01091"/>
    </source>
</evidence>
<feature type="domain" description="OmpR/PhoB-type" evidence="8">
    <location>
        <begin position="1"/>
        <end position="104"/>
    </location>
</feature>
<dbReference type="Pfam" id="PF03704">
    <property type="entry name" value="BTAD"/>
    <property type="match status" value="1"/>
</dbReference>
<dbReference type="InterPro" id="IPR001867">
    <property type="entry name" value="OmpR/PhoB-type_DNA-bd"/>
</dbReference>
<dbReference type="PANTHER" id="PTHR35807:SF1">
    <property type="entry name" value="TRANSCRIPTIONAL REGULATOR REDD"/>
    <property type="match status" value="1"/>
</dbReference>
<evidence type="ECO:0000256" key="7">
    <source>
        <dbReference type="SAM" id="MobiDB-lite"/>
    </source>
</evidence>
<gene>
    <name evidence="9" type="ORF">NGB36_27750</name>
</gene>
<dbReference type="SUPFAM" id="SSF48452">
    <property type="entry name" value="TPR-like"/>
    <property type="match status" value="1"/>
</dbReference>
<dbReference type="InterPro" id="IPR051677">
    <property type="entry name" value="AfsR-DnrI-RedD_regulator"/>
</dbReference>
<comment type="similarity">
    <text evidence="1">Belongs to the AfsR/DnrI/RedD regulatory family.</text>
</comment>
<keyword evidence="2" id="KW-0902">Two-component regulatory system</keyword>
<evidence type="ECO:0000313" key="9">
    <source>
        <dbReference type="EMBL" id="MCQ4084269.1"/>
    </source>
</evidence>
<feature type="DNA-binding region" description="OmpR/PhoB-type" evidence="6">
    <location>
        <begin position="1"/>
        <end position="104"/>
    </location>
</feature>
<name>A0ABT1Q2W0_9ACTN</name>
<dbReference type="SMART" id="SM00862">
    <property type="entry name" value="Trans_reg_C"/>
    <property type="match status" value="1"/>
</dbReference>
<dbReference type="InterPro" id="IPR016032">
    <property type="entry name" value="Sig_transdc_resp-reg_C-effctor"/>
</dbReference>
<dbReference type="InterPro" id="IPR036388">
    <property type="entry name" value="WH-like_DNA-bd_sf"/>
</dbReference>
<dbReference type="Proteomes" id="UP001057702">
    <property type="component" value="Unassembled WGS sequence"/>
</dbReference>
<dbReference type="Gene3D" id="1.25.40.10">
    <property type="entry name" value="Tetratricopeptide repeat domain"/>
    <property type="match status" value="1"/>
</dbReference>
<protein>
    <submittedName>
        <fullName evidence="9">AfsR/SARP family transcriptional regulator</fullName>
    </submittedName>
</protein>
<evidence type="ECO:0000313" key="10">
    <source>
        <dbReference type="Proteomes" id="UP001057702"/>
    </source>
</evidence>
<dbReference type="PANTHER" id="PTHR35807">
    <property type="entry name" value="TRANSCRIPTIONAL REGULATOR REDD-RELATED"/>
    <property type="match status" value="1"/>
</dbReference>
<keyword evidence="4 6" id="KW-0238">DNA-binding</keyword>
<organism evidence="9 10">
    <name type="scientific">Streptomyces humicola</name>
    <dbReference type="NCBI Taxonomy" id="2953240"/>
    <lineage>
        <taxon>Bacteria</taxon>
        <taxon>Bacillati</taxon>
        <taxon>Actinomycetota</taxon>
        <taxon>Actinomycetes</taxon>
        <taxon>Kitasatosporales</taxon>
        <taxon>Streptomycetaceae</taxon>
        <taxon>Streptomyces</taxon>
    </lineage>
</organism>
<evidence type="ECO:0000256" key="4">
    <source>
        <dbReference type="ARBA" id="ARBA00023125"/>
    </source>
</evidence>
<dbReference type="Pfam" id="PF00486">
    <property type="entry name" value="Trans_reg_C"/>
    <property type="match status" value="1"/>
</dbReference>
<dbReference type="SMART" id="SM01043">
    <property type="entry name" value="BTAD"/>
    <property type="match status" value="1"/>
</dbReference>
<dbReference type="RefSeq" id="WP_255923325.1">
    <property type="nucleotide sequence ID" value="NZ_JANFNG010000032.1"/>
</dbReference>
<dbReference type="SUPFAM" id="SSF46894">
    <property type="entry name" value="C-terminal effector domain of the bipartite response regulators"/>
    <property type="match status" value="1"/>
</dbReference>